<dbReference type="Proteomes" id="UP000179252">
    <property type="component" value="Unassembled WGS sequence"/>
</dbReference>
<evidence type="ECO:0008006" key="6">
    <source>
        <dbReference type="Google" id="ProtNLM"/>
    </source>
</evidence>
<evidence type="ECO:0000313" key="4">
    <source>
        <dbReference type="EMBL" id="OGD83907.1"/>
    </source>
</evidence>
<feature type="transmembrane region" description="Helical" evidence="2">
    <location>
        <begin position="154"/>
        <end position="172"/>
    </location>
</feature>
<feature type="chain" id="PRO_5009518645" description="TrbL/VirB6 plasmid conjugal transfer protein" evidence="3">
    <location>
        <begin position="25"/>
        <end position="498"/>
    </location>
</feature>
<keyword evidence="3" id="KW-0732">Signal</keyword>
<keyword evidence="2" id="KW-1133">Transmembrane helix</keyword>
<feature type="transmembrane region" description="Helical" evidence="2">
    <location>
        <begin position="342"/>
        <end position="362"/>
    </location>
</feature>
<organism evidence="4 5">
    <name type="scientific">Candidatus Curtissbacteria bacterium RBG_13_40_7</name>
    <dbReference type="NCBI Taxonomy" id="1797706"/>
    <lineage>
        <taxon>Bacteria</taxon>
        <taxon>Candidatus Curtissiibacteriota</taxon>
    </lineage>
</organism>
<dbReference type="EMBL" id="MFAU01000036">
    <property type="protein sequence ID" value="OGD83907.1"/>
    <property type="molecule type" value="Genomic_DNA"/>
</dbReference>
<gene>
    <name evidence="4" type="ORF">A2165_00260</name>
</gene>
<evidence type="ECO:0000313" key="5">
    <source>
        <dbReference type="Proteomes" id="UP000179252"/>
    </source>
</evidence>
<feature type="region of interest" description="Disordered" evidence="1">
    <location>
        <begin position="472"/>
        <end position="498"/>
    </location>
</feature>
<keyword evidence="2" id="KW-0812">Transmembrane</keyword>
<accession>A0A1F5FWB4</accession>
<evidence type="ECO:0000256" key="3">
    <source>
        <dbReference type="SAM" id="SignalP"/>
    </source>
</evidence>
<feature type="transmembrane region" description="Helical" evidence="2">
    <location>
        <begin position="307"/>
        <end position="330"/>
    </location>
</feature>
<protein>
    <recommendedName>
        <fullName evidence="6">TrbL/VirB6 plasmid conjugal transfer protein</fullName>
    </recommendedName>
</protein>
<proteinExistence type="predicted"/>
<dbReference type="AlphaFoldDB" id="A0A1F5FWB4"/>
<evidence type="ECO:0000256" key="2">
    <source>
        <dbReference type="SAM" id="Phobius"/>
    </source>
</evidence>
<reference evidence="4 5" key="1">
    <citation type="journal article" date="2016" name="Nat. Commun.">
        <title>Thousands of microbial genomes shed light on interconnected biogeochemical processes in an aquifer system.</title>
        <authorList>
            <person name="Anantharaman K."/>
            <person name="Brown C.T."/>
            <person name="Hug L.A."/>
            <person name="Sharon I."/>
            <person name="Castelle C.J."/>
            <person name="Probst A.J."/>
            <person name="Thomas B.C."/>
            <person name="Singh A."/>
            <person name="Wilkins M.J."/>
            <person name="Karaoz U."/>
            <person name="Brodie E.L."/>
            <person name="Williams K.H."/>
            <person name="Hubbard S.S."/>
            <person name="Banfield J.F."/>
        </authorList>
    </citation>
    <scope>NUCLEOTIDE SEQUENCE [LARGE SCALE GENOMIC DNA]</scope>
</reference>
<feature type="signal peptide" evidence="3">
    <location>
        <begin position="1"/>
        <end position="24"/>
    </location>
</feature>
<name>A0A1F5FWB4_9BACT</name>
<keyword evidence="2" id="KW-0472">Membrane</keyword>
<feature type="transmembrane region" description="Helical" evidence="2">
    <location>
        <begin position="278"/>
        <end position="300"/>
    </location>
</feature>
<comment type="caution">
    <text evidence="4">The sequence shown here is derived from an EMBL/GenBank/DDBJ whole genome shotgun (WGS) entry which is preliminary data.</text>
</comment>
<sequence length="498" mass="52442">MTLLAATFLFLISCSLSLVKTVHAAEDACAPDPDLPVKEAINKLNKCAIQKDVFDDKLFNLNQLAGTTDSLYNLLTGKSQLHPDTDNVTAGGGALAASGKLVTTLYANHPVSGVQYFASEIQKFNPIQPAYAQTGIGYGALTPVKGLWTAFRNIAYVGFVIVFVIMGFMIMFRAHISPQAVATVQDSIPRIVIALILVTFSYAIAGLMIDIMFVFLNIAIRALEQQQLISTGAGGYVFTDSVFTVIWKSWTDVFGTVADALSTIIGNVVDLPFGLDKALGFFGGAIGALIVGIALIFIMFRIFFMLLMSYTMIIILTMAAPFFFLIQALPGNNGAKEWFKQMAANVSVFPVVALMFIFAGILGEIGALGGKAGGGITPEQIGQFPLLSGDIDTHAIGQLIAIGFLLMTPSAADMIKKFIGAQGLGGQGGVGAGAAAALGAGAGALGSAGRWAWGGPYSPLANIRQRRAIRQQSTLQREAWGEGGGTRDRGGIPPTPAA</sequence>
<evidence type="ECO:0000256" key="1">
    <source>
        <dbReference type="SAM" id="MobiDB-lite"/>
    </source>
</evidence>
<feature type="transmembrane region" description="Helical" evidence="2">
    <location>
        <begin position="192"/>
        <end position="220"/>
    </location>
</feature>